<evidence type="ECO:0000256" key="6">
    <source>
        <dbReference type="ARBA" id="ARBA00022490"/>
    </source>
</evidence>
<evidence type="ECO:0000256" key="12">
    <source>
        <dbReference type="ARBA" id="ARBA00024190"/>
    </source>
</evidence>
<dbReference type="FunFam" id="6.10.140.2220:FF:000009">
    <property type="entry name" value="Zinc finger MYND domain-containing protein 10"/>
    <property type="match status" value="1"/>
</dbReference>
<gene>
    <name evidence="17" type="primary">ZMYND10</name>
    <name evidence="17" type="synonym">LOC115150938</name>
</gene>
<evidence type="ECO:0000256" key="8">
    <source>
        <dbReference type="ARBA" id="ARBA00022771"/>
    </source>
</evidence>
<dbReference type="AlphaFoldDB" id="A0A674EMY9"/>
<feature type="domain" description="MYND-type" evidence="16">
    <location>
        <begin position="400"/>
        <end position="436"/>
    </location>
</feature>
<keyword evidence="5" id="KW-1003">Cell membrane</keyword>
<feature type="compositionally biased region" description="Basic and acidic residues" evidence="15">
    <location>
        <begin position="158"/>
        <end position="170"/>
    </location>
</feature>
<dbReference type="GO" id="GO:0036158">
    <property type="term" value="P:outer dynein arm assembly"/>
    <property type="evidence" value="ECO:0007669"/>
    <property type="project" value="TreeGrafter"/>
</dbReference>
<dbReference type="OMA" id="QHEAIVC"/>
<dbReference type="InterPro" id="IPR017333">
    <property type="entry name" value="UCP037948_Znf-MYND"/>
</dbReference>
<evidence type="ECO:0000256" key="9">
    <source>
        <dbReference type="ARBA" id="ARBA00022833"/>
    </source>
</evidence>
<protein>
    <recommendedName>
        <fullName evidence="4">Zinc finger MYND domain-containing protein 10</fullName>
    </recommendedName>
</protein>
<reference evidence="17" key="2">
    <citation type="submission" date="2025-09" db="UniProtKB">
        <authorList>
            <consortium name="Ensembl"/>
        </authorList>
    </citation>
    <scope>IDENTIFICATION</scope>
</reference>
<dbReference type="Pfam" id="PF01753">
    <property type="entry name" value="zf-MYND"/>
    <property type="match status" value="1"/>
</dbReference>
<dbReference type="GeneTree" id="ENSGT00940000153820"/>
<proteinExistence type="inferred from homology"/>
<dbReference type="PROSITE" id="PS01360">
    <property type="entry name" value="ZF_MYND_1"/>
    <property type="match status" value="1"/>
</dbReference>
<dbReference type="Ensembl" id="ENSSTUT00000116978.1">
    <property type="protein sequence ID" value="ENSSTUP00000109229.1"/>
    <property type="gene ID" value="ENSSTUG00000048490.1"/>
</dbReference>
<keyword evidence="11" id="KW-0206">Cytoskeleton</keyword>
<keyword evidence="8 14" id="KW-0863">Zinc-finger</keyword>
<comment type="subcellular location">
    <subcellularLocation>
        <location evidence="1">Apical cell membrane</location>
    </subcellularLocation>
    <subcellularLocation>
        <location evidence="2">Cytoplasm</location>
        <location evidence="2">Cytoskeleton</location>
        <location evidence="2">Microtubule organizing center</location>
        <location evidence="2">Centrosome</location>
        <location evidence="2">Centriolar satellite</location>
    </subcellularLocation>
    <subcellularLocation>
        <location evidence="12">Dynein axonemal particle</location>
    </subcellularLocation>
</comment>
<dbReference type="GO" id="GO:0034451">
    <property type="term" value="C:centriolar satellite"/>
    <property type="evidence" value="ECO:0007669"/>
    <property type="project" value="UniProtKB-SubCell"/>
</dbReference>
<dbReference type="InterPro" id="IPR052298">
    <property type="entry name" value="ZMYND10"/>
</dbReference>
<dbReference type="PANTHER" id="PTHR13244">
    <property type="entry name" value="ZINC FINGER MYND DOMAIN CONTAINING PROTEIN 10"/>
    <property type="match status" value="1"/>
</dbReference>
<evidence type="ECO:0000256" key="1">
    <source>
        <dbReference type="ARBA" id="ARBA00004221"/>
    </source>
</evidence>
<evidence type="ECO:0000256" key="5">
    <source>
        <dbReference type="ARBA" id="ARBA00022475"/>
    </source>
</evidence>
<dbReference type="FunCoup" id="A0A674EMY9">
    <property type="interactions" value="210"/>
</dbReference>
<dbReference type="GO" id="GO:0120293">
    <property type="term" value="C:dynein axonemal particle"/>
    <property type="evidence" value="ECO:0007669"/>
    <property type="project" value="UniProtKB-SubCell"/>
</dbReference>
<evidence type="ECO:0000313" key="18">
    <source>
        <dbReference type="Proteomes" id="UP000472277"/>
    </source>
</evidence>
<dbReference type="GO" id="GO:0008270">
    <property type="term" value="F:zinc ion binding"/>
    <property type="evidence" value="ECO:0007669"/>
    <property type="project" value="UniProtKB-KW"/>
</dbReference>
<dbReference type="GO" id="GO:0044458">
    <property type="term" value="P:motile cilium assembly"/>
    <property type="evidence" value="ECO:0007669"/>
    <property type="project" value="TreeGrafter"/>
</dbReference>
<evidence type="ECO:0000256" key="10">
    <source>
        <dbReference type="ARBA" id="ARBA00023136"/>
    </source>
</evidence>
<keyword evidence="7" id="KW-0479">Metal-binding</keyword>
<keyword evidence="10" id="KW-0472">Membrane</keyword>
<feature type="region of interest" description="Disordered" evidence="15">
    <location>
        <begin position="158"/>
        <end position="177"/>
    </location>
</feature>
<comment type="function">
    <text evidence="13">Plays a role in axonemal structure organization and motility. Involved in axonemal pre-assembly of inner and outer dynein arms (IDA and ODA, respectively) for proper axoneme building for cilia motility. May act by indirectly regulating transcription of dynein proteins.</text>
</comment>
<dbReference type="GO" id="GO:0036159">
    <property type="term" value="P:inner dynein arm assembly"/>
    <property type="evidence" value="ECO:0007669"/>
    <property type="project" value="TreeGrafter"/>
</dbReference>
<dbReference type="InterPro" id="IPR002893">
    <property type="entry name" value="Znf_MYND"/>
</dbReference>
<dbReference type="InParanoid" id="A0A674EMY9"/>
<evidence type="ECO:0000256" key="7">
    <source>
        <dbReference type="ARBA" id="ARBA00022723"/>
    </source>
</evidence>
<dbReference type="PROSITE" id="PS50865">
    <property type="entry name" value="ZF_MYND_2"/>
    <property type="match status" value="1"/>
</dbReference>
<keyword evidence="6" id="KW-0963">Cytoplasm</keyword>
<keyword evidence="9" id="KW-0862">Zinc</keyword>
<evidence type="ECO:0000256" key="14">
    <source>
        <dbReference type="PROSITE-ProRule" id="PRU00134"/>
    </source>
</evidence>
<dbReference type="GO" id="GO:0016324">
    <property type="term" value="C:apical plasma membrane"/>
    <property type="evidence" value="ECO:0007669"/>
    <property type="project" value="UniProtKB-SubCell"/>
</dbReference>
<evidence type="ECO:0000256" key="13">
    <source>
        <dbReference type="ARBA" id="ARBA00045527"/>
    </source>
</evidence>
<keyword evidence="18" id="KW-1185">Reference proteome</keyword>
<evidence type="ECO:0000259" key="16">
    <source>
        <dbReference type="PROSITE" id="PS50865"/>
    </source>
</evidence>
<evidence type="ECO:0000256" key="11">
    <source>
        <dbReference type="ARBA" id="ARBA00023212"/>
    </source>
</evidence>
<dbReference type="Proteomes" id="UP000472277">
    <property type="component" value="Chromosome 16"/>
</dbReference>
<dbReference type="Gene3D" id="6.10.140.2220">
    <property type="match status" value="1"/>
</dbReference>
<name>A0A674EMY9_SALTR</name>
<sequence>DMETSVLFPGEAEGYVQNLETFSLRDIGSPRWFRQHEYIEKLNMQAILNASATATQDEFVKELLVSLGKSPTLVHEMILVELWKQKVFPIFCQLQDFNPKSTFPLYMVIHHEASIINLLETIMYHKDSCEGADDSVLDLVDYCHRKLTLLASRASRDDAPTQDRLSHTESGDSSSMQDLQGQNAALEFEISLKALSVLRYITDHTDSISVINRMLCTHNLPCVLVQLVQYSPWSRYSAGWSLNKYMNGKWQRVPSEDHLKMTKLDGQVWIALYNLVLKEDCQRKYDFNNFNKNQLLKLRGFLTEVLIDQLPNLVELQRFLSHLTVTDPAPPKKDLILEQIPEMWNNIMRDNMGKWKAIAKYQVKETFNPSEKDLRQQALRLAQTYNLDVMESLIPEKPKCGACGAEAFKRCSRCQREWYCQRECQVKHWSKHKVACQLMAEGTEMLQKDLAVTPTEREADITDILD</sequence>
<accession>A0A674EMY9</accession>
<dbReference type="SUPFAM" id="SSF144232">
    <property type="entry name" value="HIT/MYND zinc finger-like"/>
    <property type="match status" value="1"/>
</dbReference>
<dbReference type="PIRSF" id="PIRSF037948">
    <property type="entry name" value="UCP037948_Znf_MYND10"/>
    <property type="match status" value="1"/>
</dbReference>
<evidence type="ECO:0000256" key="3">
    <source>
        <dbReference type="ARBA" id="ARBA00005373"/>
    </source>
</evidence>
<evidence type="ECO:0000256" key="15">
    <source>
        <dbReference type="SAM" id="MobiDB-lite"/>
    </source>
</evidence>
<dbReference type="PANTHER" id="PTHR13244:SF7">
    <property type="entry name" value="ZINC FINGER MYND DOMAIN-CONTAINING PROTEIN 10"/>
    <property type="match status" value="1"/>
</dbReference>
<organism evidence="17 18">
    <name type="scientific">Salmo trutta</name>
    <name type="common">Brown trout</name>
    <dbReference type="NCBI Taxonomy" id="8032"/>
    <lineage>
        <taxon>Eukaryota</taxon>
        <taxon>Metazoa</taxon>
        <taxon>Chordata</taxon>
        <taxon>Craniata</taxon>
        <taxon>Vertebrata</taxon>
        <taxon>Euteleostomi</taxon>
        <taxon>Actinopterygii</taxon>
        <taxon>Neopterygii</taxon>
        <taxon>Teleostei</taxon>
        <taxon>Protacanthopterygii</taxon>
        <taxon>Salmoniformes</taxon>
        <taxon>Salmonidae</taxon>
        <taxon>Salmoninae</taxon>
        <taxon>Salmo</taxon>
    </lineage>
</organism>
<evidence type="ECO:0000256" key="4">
    <source>
        <dbReference type="ARBA" id="ARBA00016317"/>
    </source>
</evidence>
<evidence type="ECO:0000313" key="17">
    <source>
        <dbReference type="Ensembl" id="ENSSTUP00000109229.1"/>
    </source>
</evidence>
<comment type="similarity">
    <text evidence="3">Belongs to the ZMYND10 family.</text>
</comment>
<evidence type="ECO:0000256" key="2">
    <source>
        <dbReference type="ARBA" id="ARBA00004607"/>
    </source>
</evidence>
<reference evidence="17" key="1">
    <citation type="submission" date="2025-08" db="UniProtKB">
        <authorList>
            <consortium name="Ensembl"/>
        </authorList>
    </citation>
    <scope>IDENTIFICATION</scope>
</reference>